<reference evidence="2" key="1">
    <citation type="submission" date="2020-05" db="EMBL/GenBank/DDBJ databases">
        <title>Mycena genomes resolve the evolution of fungal bioluminescence.</title>
        <authorList>
            <person name="Tsai I.J."/>
        </authorList>
    </citation>
    <scope>NUCLEOTIDE SEQUENCE</scope>
    <source>
        <strain evidence="2">171206Taipei</strain>
    </source>
</reference>
<keyword evidence="3" id="KW-1185">Reference proteome</keyword>
<organism evidence="2 3">
    <name type="scientific">Mycena indigotica</name>
    <dbReference type="NCBI Taxonomy" id="2126181"/>
    <lineage>
        <taxon>Eukaryota</taxon>
        <taxon>Fungi</taxon>
        <taxon>Dikarya</taxon>
        <taxon>Basidiomycota</taxon>
        <taxon>Agaricomycotina</taxon>
        <taxon>Agaricomycetes</taxon>
        <taxon>Agaricomycetidae</taxon>
        <taxon>Agaricales</taxon>
        <taxon>Marasmiineae</taxon>
        <taxon>Mycenaceae</taxon>
        <taxon>Mycena</taxon>
    </lineage>
</organism>
<dbReference type="GeneID" id="59353120"/>
<dbReference type="AlphaFoldDB" id="A0A8H6RXL8"/>
<dbReference type="RefSeq" id="XP_037212985.1">
    <property type="nucleotide sequence ID" value="XM_037370604.1"/>
</dbReference>
<feature type="compositionally biased region" description="Low complexity" evidence="1">
    <location>
        <begin position="1"/>
        <end position="14"/>
    </location>
</feature>
<proteinExistence type="predicted"/>
<feature type="region of interest" description="Disordered" evidence="1">
    <location>
        <begin position="117"/>
        <end position="140"/>
    </location>
</feature>
<evidence type="ECO:0000313" key="3">
    <source>
        <dbReference type="Proteomes" id="UP000636479"/>
    </source>
</evidence>
<name>A0A8H6RXL8_9AGAR</name>
<evidence type="ECO:0000313" key="2">
    <source>
        <dbReference type="EMBL" id="KAF7288763.1"/>
    </source>
</evidence>
<dbReference type="EMBL" id="JACAZF010000019">
    <property type="protein sequence ID" value="KAF7288763.1"/>
    <property type="molecule type" value="Genomic_DNA"/>
</dbReference>
<dbReference type="Proteomes" id="UP000636479">
    <property type="component" value="Unassembled WGS sequence"/>
</dbReference>
<protein>
    <submittedName>
        <fullName evidence="2">Uncharacterized protein</fullName>
    </submittedName>
</protein>
<comment type="caution">
    <text evidence="2">The sequence shown here is derived from an EMBL/GenBank/DDBJ whole genome shotgun (WGS) entry which is preliminary data.</text>
</comment>
<evidence type="ECO:0000256" key="1">
    <source>
        <dbReference type="SAM" id="MobiDB-lite"/>
    </source>
</evidence>
<feature type="region of interest" description="Disordered" evidence="1">
    <location>
        <begin position="1"/>
        <end position="30"/>
    </location>
</feature>
<sequence length="140" mass="14703">MTAAAGGLPATGGAKRNTSLEEAGGWEFGSAGGRERTSTLAFGSVFDCTWLPAFSAIVDIGVANPTYRCGDDGEGSLLLPERRVLDDSCSGTHSRFSPANFLVPRHIYRHSQASCALQTQTDPPNPPILAHATTPQRGTT</sequence>
<gene>
    <name evidence="2" type="ORF">MIND_01421800</name>
</gene>
<accession>A0A8H6RXL8</accession>